<sequence length="64" mass="7745">MRKVSARWVPRMLTDSQKQNRLDISKILFDKFQVDSENFLSRFVTMDETWVHHFDPETKQQSSQ</sequence>
<reference evidence="1 2" key="1">
    <citation type="journal article" date="2021" name="Front. Genet.">
        <title>Chromosome-Level Genome Assembly Reveals Significant Gene Expansion in the Toll and IMD Signaling Pathways of Dendrolimus kikuchii.</title>
        <authorList>
            <person name="Zhou J."/>
            <person name="Wu P."/>
            <person name="Xiong Z."/>
            <person name="Liu N."/>
            <person name="Zhao N."/>
            <person name="Ji M."/>
            <person name="Qiu Y."/>
            <person name="Yang B."/>
        </authorList>
    </citation>
    <scope>NUCLEOTIDE SEQUENCE [LARGE SCALE GENOMIC DNA]</scope>
    <source>
        <tissue evidence="1">Thorax excepted</tissue>
    </source>
</reference>
<protein>
    <submittedName>
        <fullName evidence="1">Uncharacterized protein</fullName>
    </submittedName>
</protein>
<organism evidence="1 2">
    <name type="scientific">Dendrolimus kikuchii</name>
    <dbReference type="NCBI Taxonomy" id="765133"/>
    <lineage>
        <taxon>Eukaryota</taxon>
        <taxon>Metazoa</taxon>
        <taxon>Ecdysozoa</taxon>
        <taxon>Arthropoda</taxon>
        <taxon>Hexapoda</taxon>
        <taxon>Insecta</taxon>
        <taxon>Pterygota</taxon>
        <taxon>Neoptera</taxon>
        <taxon>Endopterygota</taxon>
        <taxon>Lepidoptera</taxon>
        <taxon>Glossata</taxon>
        <taxon>Ditrysia</taxon>
        <taxon>Bombycoidea</taxon>
        <taxon>Lasiocampidae</taxon>
        <taxon>Dendrolimus</taxon>
    </lineage>
</organism>
<dbReference type="EMBL" id="CM034402">
    <property type="protein sequence ID" value="KAJ0174925.1"/>
    <property type="molecule type" value="Genomic_DNA"/>
</dbReference>
<evidence type="ECO:0000313" key="1">
    <source>
        <dbReference type="EMBL" id="KAJ0174925.1"/>
    </source>
</evidence>
<dbReference type="Proteomes" id="UP000824533">
    <property type="component" value="Linkage Group LG16"/>
</dbReference>
<proteinExistence type="predicted"/>
<name>A0ACC1CTR3_9NEOP</name>
<keyword evidence="2" id="KW-1185">Reference proteome</keyword>
<evidence type="ECO:0000313" key="2">
    <source>
        <dbReference type="Proteomes" id="UP000824533"/>
    </source>
</evidence>
<comment type="caution">
    <text evidence="1">The sequence shown here is derived from an EMBL/GenBank/DDBJ whole genome shotgun (WGS) entry which is preliminary data.</text>
</comment>
<gene>
    <name evidence="1" type="ORF">K1T71_009066</name>
</gene>
<accession>A0ACC1CTR3</accession>